<evidence type="ECO:0000313" key="8">
    <source>
        <dbReference type="Proteomes" id="UP001165652"/>
    </source>
</evidence>
<dbReference type="Pfam" id="PF08281">
    <property type="entry name" value="Sigma70_r4_2"/>
    <property type="match status" value="1"/>
</dbReference>
<keyword evidence="3" id="KW-0731">Sigma factor</keyword>
<dbReference type="PANTHER" id="PTHR43133">
    <property type="entry name" value="RNA POLYMERASE ECF-TYPE SIGMA FACTO"/>
    <property type="match status" value="1"/>
</dbReference>
<organism evidence="7 8">
    <name type="scientific">Rhodoplanes tepidamans</name>
    <name type="common">Rhodoplanes cryptolactis</name>
    <dbReference type="NCBI Taxonomy" id="200616"/>
    <lineage>
        <taxon>Bacteria</taxon>
        <taxon>Pseudomonadati</taxon>
        <taxon>Pseudomonadota</taxon>
        <taxon>Alphaproteobacteria</taxon>
        <taxon>Hyphomicrobiales</taxon>
        <taxon>Nitrobacteraceae</taxon>
        <taxon>Rhodoplanes</taxon>
    </lineage>
</organism>
<accession>A0ABT5J5S2</accession>
<reference evidence="7" key="2">
    <citation type="submission" date="2023-02" db="EMBL/GenBank/DDBJ databases">
        <authorList>
            <person name="Rayyan A."/>
            <person name="Meyer T."/>
            <person name="Kyndt J.A."/>
        </authorList>
    </citation>
    <scope>NUCLEOTIDE SEQUENCE</scope>
    <source>
        <strain evidence="7">DSM 9987</strain>
    </source>
</reference>
<dbReference type="EMBL" id="JAQQLI010000004">
    <property type="protein sequence ID" value="MDC7784863.1"/>
    <property type="molecule type" value="Genomic_DNA"/>
</dbReference>
<gene>
    <name evidence="7" type="ORF">PQJ73_04135</name>
</gene>
<comment type="similarity">
    <text evidence="1">Belongs to the sigma-70 factor family. ECF subfamily.</text>
</comment>
<dbReference type="InterPro" id="IPR036388">
    <property type="entry name" value="WH-like_DNA-bd_sf"/>
</dbReference>
<dbReference type="Proteomes" id="UP001165652">
    <property type="component" value="Unassembled WGS sequence"/>
</dbReference>
<dbReference type="RefSeq" id="WP_272775712.1">
    <property type="nucleotide sequence ID" value="NZ_JAQQLI010000004.1"/>
</dbReference>
<name>A0ABT5J5S2_RHOTP</name>
<evidence type="ECO:0000256" key="3">
    <source>
        <dbReference type="ARBA" id="ARBA00023082"/>
    </source>
</evidence>
<evidence type="ECO:0000259" key="5">
    <source>
        <dbReference type="Pfam" id="PF04542"/>
    </source>
</evidence>
<dbReference type="Gene3D" id="1.10.10.10">
    <property type="entry name" value="Winged helix-like DNA-binding domain superfamily/Winged helix DNA-binding domain"/>
    <property type="match status" value="1"/>
</dbReference>
<dbReference type="InterPro" id="IPR013249">
    <property type="entry name" value="RNA_pol_sigma70_r4_t2"/>
</dbReference>
<evidence type="ECO:0000256" key="1">
    <source>
        <dbReference type="ARBA" id="ARBA00010641"/>
    </source>
</evidence>
<keyword evidence="4" id="KW-0804">Transcription</keyword>
<sequence length="169" mass="18579">MSEASTSPLLAAVVAHYDELTAYVQRKVGCPAAAADIMQETCLRLVLSAGAAVDNPRAYLYRVAGNLATDHLRSGRVRDRTLVVGPVPDTVADSRADAERVLLARQRLAVIARAVEELPPRCRQVFVMRRFDDLDQGEIATRLGISRNMVEKHLRHALAHCARRLAQAD</sequence>
<dbReference type="InterPro" id="IPR007627">
    <property type="entry name" value="RNA_pol_sigma70_r2"/>
</dbReference>
<evidence type="ECO:0000259" key="6">
    <source>
        <dbReference type="Pfam" id="PF08281"/>
    </source>
</evidence>
<reference evidence="7" key="1">
    <citation type="journal article" date="2023" name="Microbiol Resour">
        <title>Genome Sequences of Rhodoplanes serenus and Two Thermotolerant Strains, Rhodoplanes tepidamans and 'Rhodoplanes cryptolactis,' Further Refine the Genus.</title>
        <authorList>
            <person name="Rayyan A.A."/>
            <person name="Kyndt J.A."/>
        </authorList>
    </citation>
    <scope>NUCLEOTIDE SEQUENCE</scope>
    <source>
        <strain evidence="7">DSM 9987</strain>
    </source>
</reference>
<dbReference type="Pfam" id="PF04542">
    <property type="entry name" value="Sigma70_r2"/>
    <property type="match status" value="1"/>
</dbReference>
<comment type="caution">
    <text evidence="7">The sequence shown here is derived from an EMBL/GenBank/DDBJ whole genome shotgun (WGS) entry which is preliminary data.</text>
</comment>
<dbReference type="PANTHER" id="PTHR43133:SF63">
    <property type="entry name" value="RNA POLYMERASE SIGMA FACTOR FECI-RELATED"/>
    <property type="match status" value="1"/>
</dbReference>
<dbReference type="InterPro" id="IPR013324">
    <property type="entry name" value="RNA_pol_sigma_r3/r4-like"/>
</dbReference>
<dbReference type="SUPFAM" id="SSF88946">
    <property type="entry name" value="Sigma2 domain of RNA polymerase sigma factors"/>
    <property type="match status" value="1"/>
</dbReference>
<dbReference type="InterPro" id="IPR039425">
    <property type="entry name" value="RNA_pol_sigma-70-like"/>
</dbReference>
<feature type="domain" description="RNA polymerase sigma factor 70 region 4 type 2" evidence="6">
    <location>
        <begin position="111"/>
        <end position="161"/>
    </location>
</feature>
<evidence type="ECO:0000313" key="7">
    <source>
        <dbReference type="EMBL" id="MDC7784863.1"/>
    </source>
</evidence>
<keyword evidence="8" id="KW-1185">Reference proteome</keyword>
<proteinExistence type="inferred from homology"/>
<evidence type="ECO:0000256" key="2">
    <source>
        <dbReference type="ARBA" id="ARBA00023015"/>
    </source>
</evidence>
<dbReference type="NCBIfam" id="TIGR02937">
    <property type="entry name" value="sigma70-ECF"/>
    <property type="match status" value="1"/>
</dbReference>
<evidence type="ECO:0000256" key="4">
    <source>
        <dbReference type="ARBA" id="ARBA00023163"/>
    </source>
</evidence>
<dbReference type="InterPro" id="IPR013325">
    <property type="entry name" value="RNA_pol_sigma_r2"/>
</dbReference>
<feature type="domain" description="RNA polymerase sigma-70 region 2" evidence="5">
    <location>
        <begin position="14"/>
        <end position="75"/>
    </location>
</feature>
<dbReference type="Gene3D" id="1.10.1740.10">
    <property type="match status" value="1"/>
</dbReference>
<protein>
    <submittedName>
        <fullName evidence="7">RNA polymerase sigma factor</fullName>
    </submittedName>
</protein>
<dbReference type="SUPFAM" id="SSF88659">
    <property type="entry name" value="Sigma3 and sigma4 domains of RNA polymerase sigma factors"/>
    <property type="match status" value="1"/>
</dbReference>
<keyword evidence="2" id="KW-0805">Transcription regulation</keyword>
<dbReference type="InterPro" id="IPR014284">
    <property type="entry name" value="RNA_pol_sigma-70_dom"/>
</dbReference>